<dbReference type="Proteomes" id="UP000572528">
    <property type="component" value="Unassembled WGS sequence"/>
</dbReference>
<proteinExistence type="predicted"/>
<name>A0A853EJU4_9ACTO</name>
<gene>
    <name evidence="1" type="ORF">HZZ05_02005</name>
</gene>
<dbReference type="RefSeq" id="WP_179899626.1">
    <property type="nucleotide sequence ID" value="NZ_JACBXV010000012.1"/>
</dbReference>
<organism evidence="1 2">
    <name type="scientific">Actinomyces bowdenii</name>
    <dbReference type="NCBI Taxonomy" id="131109"/>
    <lineage>
        <taxon>Bacteria</taxon>
        <taxon>Bacillati</taxon>
        <taxon>Actinomycetota</taxon>
        <taxon>Actinomycetes</taxon>
        <taxon>Actinomycetales</taxon>
        <taxon>Actinomycetaceae</taxon>
        <taxon>Actinomyces</taxon>
    </lineage>
</organism>
<dbReference type="AlphaFoldDB" id="A0A853EJU4"/>
<dbReference type="InterPro" id="IPR057369">
    <property type="entry name" value="VG15"/>
</dbReference>
<dbReference type="Pfam" id="PF25310">
    <property type="entry name" value="VG15"/>
    <property type="match status" value="1"/>
</dbReference>
<reference evidence="1 2" key="1">
    <citation type="submission" date="2020-07" db="EMBL/GenBank/DDBJ databases">
        <title>MOT database genomes.</title>
        <authorList>
            <person name="Joseph S."/>
            <person name="Aduse-Opoku J."/>
            <person name="Hashim A."/>
            <person name="Wade W."/>
            <person name="Curtis M."/>
        </authorList>
    </citation>
    <scope>NUCLEOTIDE SEQUENCE [LARGE SCALE GENOMIC DNA]</scope>
    <source>
        <strain evidence="1 2">WMus004</strain>
    </source>
</reference>
<evidence type="ECO:0008006" key="3">
    <source>
        <dbReference type="Google" id="ProtNLM"/>
    </source>
</evidence>
<comment type="caution">
    <text evidence="1">The sequence shown here is derived from an EMBL/GenBank/DDBJ whole genome shotgun (WGS) entry which is preliminary data.</text>
</comment>
<protein>
    <recommendedName>
        <fullName evidence="3">tRNA nuclease CdiA C-terminal domain-containing protein</fullName>
    </recommendedName>
</protein>
<evidence type="ECO:0000313" key="1">
    <source>
        <dbReference type="EMBL" id="NYS68311.1"/>
    </source>
</evidence>
<dbReference type="EMBL" id="JACBXV010000012">
    <property type="protein sequence ID" value="NYS68311.1"/>
    <property type="molecule type" value="Genomic_DNA"/>
</dbReference>
<accession>A0A853EJU4</accession>
<evidence type="ECO:0000313" key="2">
    <source>
        <dbReference type="Proteomes" id="UP000572528"/>
    </source>
</evidence>
<sequence length="411" mass="44875">MAAPDPWEALRFSTSELSAHAVQALLSAFETDPLMTRAQLAHLVRALHAEYGRAASAATADTITATRGQAGRLDLPAPRALDVIGLAQSSGIAGYALAGADPARRAAVSVDRLVRGAQRQTVYEATARAGTAFARVPRPGACAFCLMLASRGAVYAKDTVLRTTARARARAGQSYHDHCHCQAQEVLSAADVPPIVAGLHEQWKRLAAESSTGVATLDQWRAHVHASRVEEAAARKAAQRESIVVRGPQKVGRAERRRGGPDEQEWARRQAALVSDTSGEDLYPHEIEFLEMFEGLGERATWIPRAPHDPIRGRRPTNDFVWLTNGGVPAELKACSDNYGKIRALISRAVRKAREQDVVKDTFVIDITPYRLSPKLRAQLERYNLRNPDNPINSLWVMSGGQMHEISLLRA</sequence>